<reference evidence="8 9" key="1">
    <citation type="submission" date="2024-01" db="EMBL/GenBank/DDBJ databases">
        <authorList>
            <person name="Allen C."/>
            <person name="Tagirdzhanova G."/>
        </authorList>
    </citation>
    <scope>NUCLEOTIDE SEQUENCE [LARGE SCALE GENOMIC DNA]</scope>
</reference>
<evidence type="ECO:0000256" key="4">
    <source>
        <dbReference type="ARBA" id="ARBA00022989"/>
    </source>
</evidence>
<proteinExistence type="predicted"/>
<dbReference type="SUPFAM" id="SSF103473">
    <property type="entry name" value="MFS general substrate transporter"/>
    <property type="match status" value="1"/>
</dbReference>
<evidence type="ECO:0000256" key="6">
    <source>
        <dbReference type="SAM" id="Phobius"/>
    </source>
</evidence>
<dbReference type="InterPro" id="IPR036259">
    <property type="entry name" value="MFS_trans_sf"/>
</dbReference>
<gene>
    <name evidence="8" type="ORF">SBRCBS47491_009309</name>
</gene>
<evidence type="ECO:0000313" key="8">
    <source>
        <dbReference type="EMBL" id="CAK7235487.1"/>
    </source>
</evidence>
<dbReference type="Pfam" id="PF07690">
    <property type="entry name" value="MFS_1"/>
    <property type="match status" value="1"/>
</dbReference>
<name>A0ABP0CV85_9PEZI</name>
<feature type="transmembrane region" description="Helical" evidence="6">
    <location>
        <begin position="182"/>
        <end position="203"/>
    </location>
</feature>
<feature type="transmembrane region" description="Helical" evidence="6">
    <location>
        <begin position="362"/>
        <end position="380"/>
    </location>
</feature>
<evidence type="ECO:0000259" key="7">
    <source>
        <dbReference type="PROSITE" id="PS50850"/>
    </source>
</evidence>
<feature type="domain" description="Major facilitator superfamily (MFS) profile" evidence="7">
    <location>
        <begin position="56"/>
        <end position="485"/>
    </location>
</feature>
<evidence type="ECO:0000256" key="5">
    <source>
        <dbReference type="ARBA" id="ARBA00023136"/>
    </source>
</evidence>
<evidence type="ECO:0000313" key="9">
    <source>
        <dbReference type="Proteomes" id="UP001642406"/>
    </source>
</evidence>
<accession>A0ABP0CV85</accession>
<evidence type="ECO:0000256" key="2">
    <source>
        <dbReference type="ARBA" id="ARBA00022448"/>
    </source>
</evidence>
<evidence type="ECO:0000256" key="1">
    <source>
        <dbReference type="ARBA" id="ARBA00004141"/>
    </source>
</evidence>
<keyword evidence="3 6" id="KW-0812">Transmembrane</keyword>
<feature type="transmembrane region" description="Helical" evidence="6">
    <location>
        <begin position="152"/>
        <end position="170"/>
    </location>
</feature>
<feature type="transmembrane region" description="Helical" evidence="6">
    <location>
        <begin position="215"/>
        <end position="237"/>
    </location>
</feature>
<dbReference type="InterPro" id="IPR005829">
    <property type="entry name" value="Sugar_transporter_CS"/>
</dbReference>
<sequence length="515" mass="56106">MAKTEIFGSPAGAVADEEKNQAVFSSTPESGSESGWTQTWTPDEEKALVRKVDRIVMPILMLVFFALQLDRANAGNALTDQFLANVGITQNQFNLGTQLLNAGIVVLEIPSNLVLYRVGPQAWIGTQIFLWGLVATFQAFQKGLGGYLSTRLLLGLCEAGFIPGSLFTISQWYRPHELSRRYAFFFLGNGVATAAGGLIAYGVLHMRGVAGLAGWQWLFILEGIFTILTGVVFITLFPGLPNNPVSFAGVRFFTEREQLILQQRRALDDPNSLDSAAAVGHRRMSLHDIIGALANPKIWLHVLLTTVGLAPSTALWSYAPTIVASFGYNRLNANAMTSVGQWVSVTLVVIGGFVADRWGRRGYFVLMAVTIEFIFTLAYKCLPDDTGRATKYAMLTLASATCSWWHAVHGSWITINSKTPAERSIRMALFIMAANCAGIVGGQLFRSDDLPYYHRGWTIAVAFMAFSVAVVLVLIGLYALANARIKKQAGINEGSATVDKDGNPVASPSVKLYNF</sequence>
<feature type="transmembrane region" description="Helical" evidence="6">
    <location>
        <begin position="392"/>
        <end position="415"/>
    </location>
</feature>
<evidence type="ECO:0000256" key="3">
    <source>
        <dbReference type="ARBA" id="ARBA00022692"/>
    </source>
</evidence>
<feature type="transmembrane region" description="Helical" evidence="6">
    <location>
        <begin position="298"/>
        <end position="319"/>
    </location>
</feature>
<dbReference type="Proteomes" id="UP001642406">
    <property type="component" value="Unassembled WGS sequence"/>
</dbReference>
<feature type="transmembrane region" description="Helical" evidence="6">
    <location>
        <begin position="339"/>
        <end position="355"/>
    </location>
</feature>
<dbReference type="PANTHER" id="PTHR43791:SF32">
    <property type="entry name" value="MAJOR FACILITATOR SUPERFAMILY (MFS) PROFILE DOMAIN-CONTAINING PROTEIN"/>
    <property type="match status" value="1"/>
</dbReference>
<dbReference type="InterPro" id="IPR011701">
    <property type="entry name" value="MFS"/>
</dbReference>
<comment type="subcellular location">
    <subcellularLocation>
        <location evidence="1">Membrane</location>
        <topology evidence="1">Multi-pass membrane protein</topology>
    </subcellularLocation>
</comment>
<dbReference type="PROSITE" id="PS50850">
    <property type="entry name" value="MFS"/>
    <property type="match status" value="1"/>
</dbReference>
<dbReference type="InterPro" id="IPR020846">
    <property type="entry name" value="MFS_dom"/>
</dbReference>
<feature type="transmembrane region" description="Helical" evidence="6">
    <location>
        <begin position="427"/>
        <end position="445"/>
    </location>
</feature>
<keyword evidence="2" id="KW-0813">Transport</keyword>
<keyword evidence="5 6" id="KW-0472">Membrane</keyword>
<protein>
    <recommendedName>
        <fullName evidence="7">Major facilitator superfamily (MFS) profile domain-containing protein</fullName>
    </recommendedName>
</protein>
<dbReference type="EMBL" id="CAWUHC010000142">
    <property type="protein sequence ID" value="CAK7235487.1"/>
    <property type="molecule type" value="Genomic_DNA"/>
</dbReference>
<keyword evidence="9" id="KW-1185">Reference proteome</keyword>
<organism evidence="8 9">
    <name type="scientific">Sporothrix bragantina</name>
    <dbReference type="NCBI Taxonomy" id="671064"/>
    <lineage>
        <taxon>Eukaryota</taxon>
        <taxon>Fungi</taxon>
        <taxon>Dikarya</taxon>
        <taxon>Ascomycota</taxon>
        <taxon>Pezizomycotina</taxon>
        <taxon>Sordariomycetes</taxon>
        <taxon>Sordariomycetidae</taxon>
        <taxon>Ophiostomatales</taxon>
        <taxon>Ophiostomataceae</taxon>
        <taxon>Sporothrix</taxon>
    </lineage>
</organism>
<keyword evidence="4 6" id="KW-1133">Transmembrane helix</keyword>
<dbReference type="PANTHER" id="PTHR43791">
    <property type="entry name" value="PERMEASE-RELATED"/>
    <property type="match status" value="1"/>
</dbReference>
<dbReference type="PROSITE" id="PS00216">
    <property type="entry name" value="SUGAR_TRANSPORT_1"/>
    <property type="match status" value="1"/>
</dbReference>
<dbReference type="Gene3D" id="1.20.1250.20">
    <property type="entry name" value="MFS general substrate transporter like domains"/>
    <property type="match status" value="2"/>
</dbReference>
<feature type="transmembrane region" description="Helical" evidence="6">
    <location>
        <begin position="457"/>
        <end position="481"/>
    </location>
</feature>
<comment type="caution">
    <text evidence="8">The sequence shown here is derived from an EMBL/GenBank/DDBJ whole genome shotgun (WGS) entry which is preliminary data.</text>
</comment>